<dbReference type="RefSeq" id="WP_052167729.1">
    <property type="nucleotide sequence ID" value="NZ_CBCSHQ010000009.1"/>
</dbReference>
<keyword evidence="4" id="KW-1185">Reference proteome</keyword>
<dbReference type="EMBL" id="JNFA01000031">
    <property type="protein sequence ID" value="KGL37584.1"/>
    <property type="molecule type" value="Genomic_DNA"/>
</dbReference>
<evidence type="ECO:0008006" key="5">
    <source>
        <dbReference type="Google" id="ProtNLM"/>
    </source>
</evidence>
<feature type="region of interest" description="Disordered" evidence="1">
    <location>
        <begin position="68"/>
        <end position="97"/>
    </location>
</feature>
<comment type="caution">
    <text evidence="3">The sequence shown here is derived from an EMBL/GenBank/DDBJ whole genome shotgun (WGS) entry which is preliminary data.</text>
</comment>
<accession>A0A099VVP4</accession>
<dbReference type="eggNOG" id="ENOG5033ZY3">
    <property type="taxonomic scope" value="Bacteria"/>
</dbReference>
<evidence type="ECO:0000313" key="3">
    <source>
        <dbReference type="EMBL" id="KGL37584.1"/>
    </source>
</evidence>
<gene>
    <name evidence="3" type="ORF">EP57_16275</name>
</gene>
<keyword evidence="2" id="KW-1133">Transmembrane helix</keyword>
<dbReference type="GeneID" id="58719031"/>
<keyword evidence="2" id="KW-0472">Membrane</keyword>
<dbReference type="OrthoDB" id="9804829at2"/>
<keyword evidence="2" id="KW-0812">Transmembrane</keyword>
<reference evidence="3 4" key="1">
    <citation type="submission" date="2014-05" db="EMBL/GenBank/DDBJ databases">
        <title>Novel Listeriaceae from food processing environments.</title>
        <authorList>
            <person name="den Bakker H.C."/>
        </authorList>
    </citation>
    <scope>NUCLEOTIDE SEQUENCE [LARGE SCALE GENOMIC DNA]</scope>
    <source>
        <strain evidence="3 4">FSL A5-0281</strain>
    </source>
</reference>
<dbReference type="Proteomes" id="UP000029844">
    <property type="component" value="Unassembled WGS sequence"/>
</dbReference>
<feature type="transmembrane region" description="Helical" evidence="2">
    <location>
        <begin position="101"/>
        <end position="121"/>
    </location>
</feature>
<dbReference type="STRING" id="1552123.EP57_16275"/>
<organism evidence="3 4">
    <name type="scientific">Listeria booriae</name>
    <dbReference type="NCBI Taxonomy" id="1552123"/>
    <lineage>
        <taxon>Bacteria</taxon>
        <taxon>Bacillati</taxon>
        <taxon>Bacillota</taxon>
        <taxon>Bacilli</taxon>
        <taxon>Bacillales</taxon>
        <taxon>Listeriaceae</taxon>
        <taxon>Listeria</taxon>
    </lineage>
</organism>
<name>A0A099VVP4_9LIST</name>
<dbReference type="Pfam" id="PF22564">
    <property type="entry name" value="HAAS"/>
    <property type="match status" value="1"/>
</dbReference>
<dbReference type="AlphaFoldDB" id="A0A099VVP4"/>
<evidence type="ECO:0000256" key="2">
    <source>
        <dbReference type="SAM" id="Phobius"/>
    </source>
</evidence>
<evidence type="ECO:0000256" key="1">
    <source>
        <dbReference type="SAM" id="MobiDB-lite"/>
    </source>
</evidence>
<proteinExistence type="predicted"/>
<protein>
    <recommendedName>
        <fullName evidence="5">DUF1700 domain-containing protein</fullName>
    </recommendedName>
</protein>
<evidence type="ECO:0000313" key="4">
    <source>
        <dbReference type="Proteomes" id="UP000029844"/>
    </source>
</evidence>
<sequence length="122" mass="13392">MNRSEFLETLQHGLRSLPVEERESIINDLDEHIAVSLENGVSEAEAIALLGQPADIIAQYVHGDITEPKREQAPVIQKPVVAPTQTEAPPEKPTSKQVSPFKIVLIAGMCFIILMLLLDALD</sequence>